<dbReference type="GO" id="GO:0016787">
    <property type="term" value="F:hydrolase activity"/>
    <property type="evidence" value="ECO:0007669"/>
    <property type="project" value="UniProtKB-KW"/>
</dbReference>
<proteinExistence type="inferred from homology"/>
<dbReference type="OrthoDB" id="9805307at2"/>
<dbReference type="Proteomes" id="UP000287547">
    <property type="component" value="Unassembled WGS sequence"/>
</dbReference>
<evidence type="ECO:0000313" key="5">
    <source>
        <dbReference type="Proteomes" id="UP000287547"/>
    </source>
</evidence>
<name>A0A428YPQ3_KIBAR</name>
<evidence type="ECO:0000313" key="4">
    <source>
        <dbReference type="EMBL" id="RSM70532.1"/>
    </source>
</evidence>
<dbReference type="SUPFAM" id="SSF56529">
    <property type="entry name" value="FAH"/>
    <property type="match status" value="1"/>
</dbReference>
<keyword evidence="2" id="KW-0479">Metal-binding</keyword>
<accession>A0A428YPQ3</accession>
<feature type="domain" description="Fumarylacetoacetase-like C-terminal" evidence="3">
    <location>
        <begin position="56"/>
        <end position="273"/>
    </location>
</feature>
<evidence type="ECO:0000256" key="2">
    <source>
        <dbReference type="ARBA" id="ARBA00022723"/>
    </source>
</evidence>
<keyword evidence="4" id="KW-0378">Hydrolase</keyword>
<organism evidence="4 5">
    <name type="scientific">Kibdelosporangium aridum</name>
    <dbReference type="NCBI Taxonomy" id="2030"/>
    <lineage>
        <taxon>Bacteria</taxon>
        <taxon>Bacillati</taxon>
        <taxon>Actinomycetota</taxon>
        <taxon>Actinomycetes</taxon>
        <taxon>Pseudonocardiales</taxon>
        <taxon>Pseudonocardiaceae</taxon>
        <taxon>Kibdelosporangium</taxon>
    </lineage>
</organism>
<reference evidence="4 5" key="1">
    <citation type="submission" date="2018-05" db="EMBL/GenBank/DDBJ databases">
        <title>Evolution of GPA BGCs.</title>
        <authorList>
            <person name="Waglechner N."/>
            <person name="Wright G.D."/>
        </authorList>
    </citation>
    <scope>NUCLEOTIDE SEQUENCE [LARGE SCALE GENOMIC DNA]</scope>
    <source>
        <strain evidence="4 5">A82846</strain>
    </source>
</reference>
<dbReference type="Gene3D" id="3.90.850.10">
    <property type="entry name" value="Fumarylacetoacetase-like, C-terminal domain"/>
    <property type="match status" value="1"/>
</dbReference>
<dbReference type="EMBL" id="QHKI01000066">
    <property type="protein sequence ID" value="RSM70532.1"/>
    <property type="molecule type" value="Genomic_DNA"/>
</dbReference>
<dbReference type="InterPro" id="IPR051121">
    <property type="entry name" value="FAH"/>
</dbReference>
<dbReference type="InterPro" id="IPR036663">
    <property type="entry name" value="Fumarylacetoacetase_C_sf"/>
</dbReference>
<evidence type="ECO:0000256" key="1">
    <source>
        <dbReference type="ARBA" id="ARBA00010211"/>
    </source>
</evidence>
<comment type="similarity">
    <text evidence="1">Belongs to the FAH family.</text>
</comment>
<dbReference type="Pfam" id="PF01557">
    <property type="entry name" value="FAA_hydrolase"/>
    <property type="match status" value="1"/>
</dbReference>
<dbReference type="GO" id="GO:0046872">
    <property type="term" value="F:metal ion binding"/>
    <property type="evidence" value="ECO:0007669"/>
    <property type="project" value="UniProtKB-KW"/>
</dbReference>
<protein>
    <submittedName>
        <fullName evidence="4">Fumarylacetoacetate hydrolase family protein</fullName>
    </submittedName>
</protein>
<evidence type="ECO:0000259" key="3">
    <source>
        <dbReference type="Pfam" id="PF01557"/>
    </source>
</evidence>
<dbReference type="InterPro" id="IPR011234">
    <property type="entry name" value="Fumarylacetoacetase-like_C"/>
</dbReference>
<dbReference type="PANTHER" id="PTHR42796">
    <property type="entry name" value="FUMARYLACETOACETATE HYDROLASE DOMAIN-CONTAINING PROTEIN 2A-RELATED"/>
    <property type="match status" value="1"/>
</dbReference>
<dbReference type="GO" id="GO:0044281">
    <property type="term" value="P:small molecule metabolic process"/>
    <property type="evidence" value="ECO:0007669"/>
    <property type="project" value="UniProtKB-ARBA"/>
</dbReference>
<sequence length="276" mass="29219">MARGEGDELLVLDLPHPDVKALLEDDIELARTAPVIDRLPLADAQLLAPVPMPGQIVIAGANYRDHVIEAGMPVPDRALFTLVPAEFVVDGLVVGPDAPLVLPAEAPDQIDYEAELAVVIGKPGKDISVADAWSHVGGLIVVNDVSARDVQLKGFTNGIITDQDQVRKGKIFPSCKTTGPAVVTVDELALPLDLAITTRVNGELRQDSRTSQMLFPIPEVLQTVSAEVALETGDIVLTGTPSGVAVATGKYLRAGDIVEIEVEGLGAIRSEVVRQR</sequence>
<gene>
    <name evidence="4" type="ORF">DMH04_44825</name>
</gene>
<dbReference type="AlphaFoldDB" id="A0A428YPQ3"/>
<comment type="caution">
    <text evidence="4">The sequence shown here is derived from an EMBL/GenBank/DDBJ whole genome shotgun (WGS) entry which is preliminary data.</text>
</comment>
<dbReference type="PANTHER" id="PTHR42796:SF4">
    <property type="entry name" value="FUMARYLACETOACETATE HYDROLASE DOMAIN-CONTAINING PROTEIN 2A"/>
    <property type="match status" value="1"/>
</dbReference>